<evidence type="ECO:0000313" key="3">
    <source>
        <dbReference type="Proteomes" id="UP000250572"/>
    </source>
</evidence>
<dbReference type="Gene3D" id="3.10.100.10">
    <property type="entry name" value="Mannose-Binding Protein A, subunit A"/>
    <property type="match status" value="1"/>
</dbReference>
<keyword evidence="3" id="KW-1185">Reference proteome</keyword>
<dbReference type="InterPro" id="IPR016186">
    <property type="entry name" value="C-type_lectin-like/link_sf"/>
</dbReference>
<dbReference type="InterPro" id="IPR001304">
    <property type="entry name" value="C-type_lectin-like"/>
</dbReference>
<dbReference type="CDD" id="cd00037">
    <property type="entry name" value="CLECT"/>
    <property type="match status" value="1"/>
</dbReference>
<evidence type="ECO:0000313" key="2">
    <source>
        <dbReference type="EMBL" id="PWA30425.1"/>
    </source>
</evidence>
<protein>
    <recommendedName>
        <fullName evidence="1">C-type lectin domain-containing protein</fullName>
    </recommendedName>
</protein>
<dbReference type="PANTHER" id="PTHR45784">
    <property type="entry name" value="C-TYPE LECTIN DOMAIN FAMILY 20 MEMBER A-RELATED"/>
    <property type="match status" value="1"/>
</dbReference>
<dbReference type="SUPFAM" id="SSF56436">
    <property type="entry name" value="C-type lectin-like"/>
    <property type="match status" value="1"/>
</dbReference>
<dbReference type="PROSITE" id="PS50041">
    <property type="entry name" value="C_TYPE_LECTIN_2"/>
    <property type="match status" value="1"/>
</dbReference>
<dbReference type="InterPro" id="IPR016187">
    <property type="entry name" value="CTDL_fold"/>
</dbReference>
<proteinExistence type="predicted"/>
<dbReference type="AlphaFoldDB" id="A0A315W536"/>
<feature type="domain" description="C-type lectin" evidence="1">
    <location>
        <begin position="15"/>
        <end position="84"/>
    </location>
</feature>
<dbReference type="Proteomes" id="UP000250572">
    <property type="component" value="Unassembled WGS sequence"/>
</dbReference>
<comment type="caution">
    <text evidence="2">The sequence shown here is derived from an EMBL/GenBank/DDBJ whole genome shotgun (WGS) entry which is preliminary data.</text>
</comment>
<dbReference type="PANTHER" id="PTHR45784:SF3">
    <property type="entry name" value="C-TYPE LECTIN DOMAIN FAMILY 4 MEMBER K-LIKE-RELATED"/>
    <property type="match status" value="1"/>
</dbReference>
<feature type="non-terminal residue" evidence="2">
    <location>
        <position position="127"/>
    </location>
</feature>
<dbReference type="Pfam" id="PF00059">
    <property type="entry name" value="Lectin_C"/>
    <property type="match status" value="1"/>
</dbReference>
<reference evidence="2 3" key="1">
    <citation type="journal article" date="2018" name="G3 (Bethesda)">
        <title>A High-Quality Reference Genome for the Invasive Mosquitofish Gambusia affinis Using a Chicago Library.</title>
        <authorList>
            <person name="Hoffberg S.L."/>
            <person name="Troendle N.J."/>
            <person name="Glenn T.C."/>
            <person name="Mahmud O."/>
            <person name="Louha S."/>
            <person name="Chalopin D."/>
            <person name="Bennetzen J.L."/>
            <person name="Mauricio R."/>
        </authorList>
    </citation>
    <scope>NUCLEOTIDE SEQUENCE [LARGE SCALE GENOMIC DNA]</scope>
    <source>
        <strain evidence="2">NE01/NJP1002.9</strain>
        <tissue evidence="2">Muscle</tissue>
    </source>
</reference>
<evidence type="ECO:0000259" key="1">
    <source>
        <dbReference type="PROSITE" id="PS50041"/>
    </source>
</evidence>
<name>A0A315W536_GAMAF</name>
<gene>
    <name evidence="2" type="ORF">CCH79_00020669</name>
</gene>
<organism evidence="2 3">
    <name type="scientific">Gambusia affinis</name>
    <name type="common">Western mosquitofish</name>
    <name type="synonym">Heterandria affinis</name>
    <dbReference type="NCBI Taxonomy" id="33528"/>
    <lineage>
        <taxon>Eukaryota</taxon>
        <taxon>Metazoa</taxon>
        <taxon>Chordata</taxon>
        <taxon>Craniata</taxon>
        <taxon>Vertebrata</taxon>
        <taxon>Euteleostomi</taxon>
        <taxon>Actinopterygii</taxon>
        <taxon>Neopterygii</taxon>
        <taxon>Teleostei</taxon>
        <taxon>Neoteleostei</taxon>
        <taxon>Acanthomorphata</taxon>
        <taxon>Ovalentaria</taxon>
        <taxon>Atherinomorphae</taxon>
        <taxon>Cyprinodontiformes</taxon>
        <taxon>Poeciliidae</taxon>
        <taxon>Poeciliinae</taxon>
        <taxon>Gambusia</taxon>
    </lineage>
</organism>
<sequence length="127" mass="14490">MTGMERLKISAGGQSEAWIGLYDPTDGTRTWYWSLPGVEFSETNWAKGEPSDNENQGIVNCVTVDKNLSWIETQCQSPNHFICYNAPLRAAAFHCLNVLHPTETNCWRKIIHLTAKMQWSLILLFLM</sequence>
<dbReference type="EMBL" id="NHOQ01000396">
    <property type="protein sequence ID" value="PWA30425.1"/>
    <property type="molecule type" value="Genomic_DNA"/>
</dbReference>
<accession>A0A315W536</accession>